<feature type="domain" description="Mechanosensitive ion channel MscS" evidence="8">
    <location>
        <begin position="354"/>
        <end position="420"/>
    </location>
</feature>
<dbReference type="InterPro" id="IPR010920">
    <property type="entry name" value="LSM_dom_sf"/>
</dbReference>
<keyword evidence="7" id="KW-0732">Signal</keyword>
<dbReference type="InterPro" id="IPR023408">
    <property type="entry name" value="MscS_beta-dom_sf"/>
</dbReference>
<keyword evidence="2 6" id="KW-0812">Transmembrane</keyword>
<feature type="transmembrane region" description="Helical" evidence="6">
    <location>
        <begin position="231"/>
        <end position="248"/>
    </location>
</feature>
<feature type="transmembrane region" description="Helical" evidence="6">
    <location>
        <begin position="332"/>
        <end position="351"/>
    </location>
</feature>
<evidence type="ECO:0000256" key="2">
    <source>
        <dbReference type="ARBA" id="ARBA00022692"/>
    </source>
</evidence>
<feature type="transmembrane region" description="Helical" evidence="6">
    <location>
        <begin position="254"/>
        <end position="275"/>
    </location>
</feature>
<dbReference type="PANTHER" id="PTHR30566">
    <property type="entry name" value="YNAI-RELATED MECHANOSENSITIVE ION CHANNEL"/>
    <property type="match status" value="1"/>
</dbReference>
<evidence type="ECO:0000256" key="6">
    <source>
        <dbReference type="SAM" id="Phobius"/>
    </source>
</evidence>
<dbReference type="RefSeq" id="WP_043391814.1">
    <property type="nucleotide sequence ID" value="NZ_JPMI01000046.1"/>
</dbReference>
<protein>
    <submittedName>
        <fullName evidence="9">Mechanosensitive ion channel protein MscS</fullName>
    </submittedName>
</protein>
<evidence type="ECO:0000256" key="5">
    <source>
        <dbReference type="SAM" id="MobiDB-lite"/>
    </source>
</evidence>
<comment type="subcellular location">
    <subcellularLocation>
        <location evidence="1">Membrane</location>
    </subcellularLocation>
</comment>
<proteinExistence type="predicted"/>
<dbReference type="AlphaFoldDB" id="A0A084SYQ4"/>
<evidence type="ECO:0000256" key="7">
    <source>
        <dbReference type="SAM" id="SignalP"/>
    </source>
</evidence>
<feature type="region of interest" description="Disordered" evidence="5">
    <location>
        <begin position="513"/>
        <end position="543"/>
    </location>
</feature>
<dbReference type="InterPro" id="IPR006685">
    <property type="entry name" value="MscS_channel_2nd"/>
</dbReference>
<evidence type="ECO:0000259" key="8">
    <source>
        <dbReference type="Pfam" id="PF00924"/>
    </source>
</evidence>
<accession>A0A084SYQ4</accession>
<reference evidence="9 10" key="1">
    <citation type="submission" date="2014-07" db="EMBL/GenBank/DDBJ databases">
        <title>Draft Genome Sequence of Gephyronic Acid Producer, Cystobacter violaceus Strain Cb vi76.</title>
        <authorList>
            <person name="Stevens D.C."/>
            <person name="Young J."/>
            <person name="Carmichael R."/>
            <person name="Tan J."/>
            <person name="Taylor R.E."/>
        </authorList>
    </citation>
    <scope>NUCLEOTIDE SEQUENCE [LARGE SCALE GENOMIC DNA]</scope>
    <source>
        <strain evidence="9 10">Cb vi76</strain>
    </source>
</reference>
<dbReference type="Pfam" id="PF00924">
    <property type="entry name" value="MS_channel_2nd"/>
    <property type="match status" value="1"/>
</dbReference>
<comment type="caution">
    <text evidence="9">The sequence shown here is derived from an EMBL/GenBank/DDBJ whole genome shotgun (WGS) entry which is preliminary data.</text>
</comment>
<dbReference type="PANTHER" id="PTHR30566:SF25">
    <property type="entry name" value="INNER MEMBRANE PROTEIN"/>
    <property type="match status" value="1"/>
</dbReference>
<name>A0A084SYQ4_9BACT</name>
<dbReference type="Gene3D" id="2.30.30.60">
    <property type="match status" value="1"/>
</dbReference>
<keyword evidence="4 6" id="KW-0472">Membrane</keyword>
<feature type="transmembrane region" description="Helical" evidence="6">
    <location>
        <begin position="304"/>
        <end position="326"/>
    </location>
</feature>
<keyword evidence="3 6" id="KW-1133">Transmembrane helix</keyword>
<organism evidence="9 10">
    <name type="scientific">Archangium violaceum Cb vi76</name>
    <dbReference type="NCBI Taxonomy" id="1406225"/>
    <lineage>
        <taxon>Bacteria</taxon>
        <taxon>Pseudomonadati</taxon>
        <taxon>Myxococcota</taxon>
        <taxon>Myxococcia</taxon>
        <taxon>Myxococcales</taxon>
        <taxon>Cystobacterineae</taxon>
        <taxon>Archangiaceae</taxon>
        <taxon>Archangium</taxon>
    </lineage>
</organism>
<feature type="compositionally biased region" description="Pro residues" evidence="5">
    <location>
        <begin position="534"/>
        <end position="543"/>
    </location>
</feature>
<evidence type="ECO:0000256" key="3">
    <source>
        <dbReference type="ARBA" id="ARBA00022989"/>
    </source>
</evidence>
<dbReference type="GO" id="GO:0016020">
    <property type="term" value="C:membrane"/>
    <property type="evidence" value="ECO:0007669"/>
    <property type="project" value="UniProtKB-SubCell"/>
</dbReference>
<dbReference type="Proteomes" id="UP000028547">
    <property type="component" value="Unassembled WGS sequence"/>
</dbReference>
<evidence type="ECO:0000256" key="4">
    <source>
        <dbReference type="ARBA" id="ARBA00023136"/>
    </source>
</evidence>
<feature type="chain" id="PRO_5001782020" evidence="7">
    <location>
        <begin position="23"/>
        <end position="543"/>
    </location>
</feature>
<evidence type="ECO:0000313" key="10">
    <source>
        <dbReference type="Proteomes" id="UP000028547"/>
    </source>
</evidence>
<gene>
    <name evidence="9" type="ORF">Q664_08330</name>
</gene>
<dbReference type="GO" id="GO:0008381">
    <property type="term" value="F:mechanosensitive monoatomic ion channel activity"/>
    <property type="evidence" value="ECO:0007669"/>
    <property type="project" value="UniProtKB-ARBA"/>
</dbReference>
<feature type="compositionally biased region" description="Low complexity" evidence="5">
    <location>
        <begin position="518"/>
        <end position="533"/>
    </location>
</feature>
<dbReference type="Gene3D" id="1.10.287.1260">
    <property type="match status" value="1"/>
</dbReference>
<sequence>MRRALTGLCLLLSVLLLPRAWALNAGLGEPPVLDRQTPYAAAQGFSAAVHRGDYALAAHYLDLDFIPPAEQKARGPVLARRLKFVLDHKLPTALASLSKEPQGNSEGARYDQIGVLTVGEASYPIRLASVPAAGGRVWVFGEATVRAIDPLYEEYGPSTLGEVLPPWFFDKPVLGLELWQWLGAVLTLVGAGVLCVVLEKLSLGVLGQLAKWTSNGWDDALVPACKGPMRLLYFALLGALGATLLLLPPTSRFLATHLFTSLLIVSVAWFVLRVLRVTAQFVQQSVSKEGKDAARARGLHTQLAVLRSVFEAATYLIAAALLLMQFETVRNVGVSLLASAGIAGLVIGLAAQKSISSLLAGIQLSITQPIRIGDTVIVENEWGTVEEITLTYVVVKVWDERRLVIPIPHFLDKPFQNWSKGGQTMLGPVLLLVDFTVDLDALREELRRILENEGKALWDGKVATVVVLEVLDRTMQVRALVSAHPSNLFDLRALVREKLMVYLRARPEWLPTTRTESRSAAAQPAPTPASEQAQPPPPATPRA</sequence>
<evidence type="ECO:0000256" key="1">
    <source>
        <dbReference type="ARBA" id="ARBA00004370"/>
    </source>
</evidence>
<evidence type="ECO:0000313" key="9">
    <source>
        <dbReference type="EMBL" id="KFA93589.1"/>
    </source>
</evidence>
<dbReference type="EMBL" id="JPMI01000046">
    <property type="protein sequence ID" value="KFA93589.1"/>
    <property type="molecule type" value="Genomic_DNA"/>
</dbReference>
<feature type="signal peptide" evidence="7">
    <location>
        <begin position="1"/>
        <end position="22"/>
    </location>
</feature>
<dbReference type="SUPFAM" id="SSF50182">
    <property type="entry name" value="Sm-like ribonucleoproteins"/>
    <property type="match status" value="1"/>
</dbReference>
<feature type="transmembrane region" description="Helical" evidence="6">
    <location>
        <begin position="178"/>
        <end position="198"/>
    </location>
</feature>